<proteinExistence type="predicted"/>
<organism evidence="1">
    <name type="scientific">uncultured microorganism</name>
    <dbReference type="NCBI Taxonomy" id="358574"/>
    <lineage>
        <taxon>unclassified sequences</taxon>
        <taxon>environmental samples</taxon>
    </lineage>
</organism>
<name>K0J8P2_9ZZZZ</name>
<protein>
    <submittedName>
        <fullName evidence="1">Uncharacterized protein</fullName>
    </submittedName>
</protein>
<dbReference type="EMBL" id="AB750555">
    <property type="protein sequence ID" value="BAM62622.1"/>
    <property type="molecule type" value="Genomic_DNA"/>
</dbReference>
<dbReference type="AlphaFoldDB" id="K0J8P2"/>
<accession>K0J8P2</accession>
<reference evidence="1" key="2">
    <citation type="journal article" date="2014" name="FEMS Microbiol. Ecol.">
        <title>Novel integrons and gene cassettes from a Cascadian submarine gas-hydrate-bearing core.</title>
        <authorList>
            <person name="Elsaied H."/>
            <person name="Stokes H.W."/>
            <person name="Yoshioka H."/>
            <person name="Mitani Y."/>
            <person name="Maruyama A."/>
        </authorList>
    </citation>
    <scope>NUCLEOTIDE SEQUENCE</scope>
</reference>
<sequence length="225" mass="25468">MSSQIKICLCPFEPNIAIAEGLVISVSPPYTTDKVTVTINPYVTDYIEGKTEGDIRIAQLIEHRTSDETITTKLDIQHHPEQLFAHGGKLYSIRFMGTSKELREGQEFLSFEFFIDVLELTDVQKESSMTFTLSHEHNDWMTNKNAYKFKPLSIEGVFIQPFKDPDCTFRISINGPLGHSLTLRQNISGITTPKLHVALTWKDSSVKLYLNGELAKEESVEENLA</sequence>
<evidence type="ECO:0000313" key="1">
    <source>
        <dbReference type="EMBL" id="BAM62622.1"/>
    </source>
</evidence>
<reference evidence="1" key="1">
    <citation type="submission" date="2012-09" db="EMBL/GenBank/DDBJ databases">
        <authorList>
            <person name="Elsaied H.E."/>
            <person name="Maruyama A."/>
        </authorList>
    </citation>
    <scope>NUCLEOTIDE SEQUENCE</scope>
</reference>